<evidence type="ECO:0000256" key="1">
    <source>
        <dbReference type="ARBA" id="ARBA00001973"/>
    </source>
</evidence>
<keyword evidence="6" id="KW-0136">Cellulose degradation</keyword>
<evidence type="ECO:0000256" key="7">
    <source>
        <dbReference type="ARBA" id="ARBA00023002"/>
    </source>
</evidence>
<sequence>MHCNTLATIVAAVGLIPTALAHYNFESLVVNGKSTGPYEYVRRTTNSNSPIEDVKSQNMVCNQGGLDASIMAATKTYTVAPGDEVGFLVNSNLGHPGPQAVYLSRAPDGVAANQYKGDGDWFKVYSLTSGKIDANTGIDWATFPGSQGASSFTFKLPQNLPPGDYLMRAEHIGLHGAGTFGGAQFYIGCAQLKVTGSGSGKPGPTVKFPGAYTGNEPGIKINIYWPPLTSYTPPGPVTWPNACEDHTTNLFGKPSDGDCTPLRSSRRRSAHY</sequence>
<dbReference type="GO" id="GO:0004497">
    <property type="term" value="F:monooxygenase activity"/>
    <property type="evidence" value="ECO:0007669"/>
    <property type="project" value="UniProtKB-KW"/>
</dbReference>
<dbReference type="GO" id="GO:0005576">
    <property type="term" value="C:extracellular region"/>
    <property type="evidence" value="ECO:0007669"/>
    <property type="project" value="UniProtKB-SubCell"/>
</dbReference>
<dbReference type="PANTHER" id="PTHR33353">
    <property type="entry name" value="PUTATIVE (AFU_ORTHOLOGUE AFUA_1G12560)-RELATED"/>
    <property type="match status" value="1"/>
</dbReference>
<dbReference type="InterPro" id="IPR049892">
    <property type="entry name" value="AA9"/>
</dbReference>
<keyword evidence="10" id="KW-1015">Disulfide bond</keyword>
<keyword evidence="12" id="KW-0624">Polysaccharide degradation</keyword>
<evidence type="ECO:0000256" key="10">
    <source>
        <dbReference type="ARBA" id="ARBA00023157"/>
    </source>
</evidence>
<evidence type="ECO:0000256" key="9">
    <source>
        <dbReference type="ARBA" id="ARBA00023033"/>
    </source>
</evidence>
<evidence type="ECO:0000256" key="3">
    <source>
        <dbReference type="ARBA" id="ARBA00022525"/>
    </source>
</evidence>
<evidence type="ECO:0000256" key="5">
    <source>
        <dbReference type="ARBA" id="ARBA00022729"/>
    </source>
</evidence>
<keyword evidence="3" id="KW-0964">Secreted</keyword>
<dbReference type="GO" id="GO:0046872">
    <property type="term" value="F:metal ion binding"/>
    <property type="evidence" value="ECO:0007669"/>
    <property type="project" value="UniProtKB-KW"/>
</dbReference>
<feature type="domain" description="Auxiliary Activity family 9 catalytic" evidence="16">
    <location>
        <begin position="22"/>
        <end position="231"/>
    </location>
</feature>
<dbReference type="AlphaFoldDB" id="A0A4P7MX17"/>
<keyword evidence="9" id="KW-0503">Monooxygenase</keyword>
<organism evidence="17 18">
    <name type="scientific">Pyricularia oryzae</name>
    <name type="common">Rice blast fungus</name>
    <name type="synonym">Magnaporthe oryzae</name>
    <dbReference type="NCBI Taxonomy" id="318829"/>
    <lineage>
        <taxon>Eukaryota</taxon>
        <taxon>Fungi</taxon>
        <taxon>Dikarya</taxon>
        <taxon>Ascomycota</taxon>
        <taxon>Pezizomycotina</taxon>
        <taxon>Sordariomycetes</taxon>
        <taxon>Sordariomycetidae</taxon>
        <taxon>Magnaporthales</taxon>
        <taxon>Pyriculariaceae</taxon>
        <taxon>Pyricularia</taxon>
    </lineage>
</organism>
<evidence type="ECO:0000256" key="4">
    <source>
        <dbReference type="ARBA" id="ARBA00022723"/>
    </source>
</evidence>
<dbReference type="InterPro" id="IPR005103">
    <property type="entry name" value="AA9_LPMO"/>
</dbReference>
<dbReference type="CDD" id="cd21175">
    <property type="entry name" value="LPMO_AA9"/>
    <property type="match status" value="1"/>
</dbReference>
<comment type="cofactor">
    <cofactor evidence="1">
        <name>Cu(2+)</name>
        <dbReference type="ChEBI" id="CHEBI:29036"/>
    </cofactor>
</comment>
<accession>A0A4P7MX17</accession>
<keyword evidence="7" id="KW-0560">Oxidoreductase</keyword>
<dbReference type="Pfam" id="PF03443">
    <property type="entry name" value="AA9"/>
    <property type="match status" value="1"/>
</dbReference>
<protein>
    <recommendedName>
        <fullName evidence="15">lytic cellulose monooxygenase (C4-dehydrogenating)</fullName>
        <ecNumber evidence="15">1.14.99.56</ecNumber>
    </recommendedName>
</protein>
<evidence type="ECO:0000256" key="14">
    <source>
        <dbReference type="ARBA" id="ARBA00045077"/>
    </source>
</evidence>
<evidence type="ECO:0000256" key="2">
    <source>
        <dbReference type="ARBA" id="ARBA00004613"/>
    </source>
</evidence>
<evidence type="ECO:0000256" key="6">
    <source>
        <dbReference type="ARBA" id="ARBA00023001"/>
    </source>
</evidence>
<evidence type="ECO:0000259" key="16">
    <source>
        <dbReference type="Pfam" id="PF03443"/>
    </source>
</evidence>
<dbReference type="SMR" id="A0A4P7MX17"/>
<dbReference type="OMA" id="EWANYMN"/>
<comment type="subcellular location">
    <subcellularLocation>
        <location evidence="2">Secreted</location>
    </subcellularLocation>
</comment>
<keyword evidence="11" id="KW-0119">Carbohydrate metabolism</keyword>
<dbReference type="Gene3D" id="2.70.50.70">
    <property type="match status" value="1"/>
</dbReference>
<evidence type="ECO:0000313" key="17">
    <source>
        <dbReference type="EMBL" id="QBZ53712.1"/>
    </source>
</evidence>
<comment type="catalytic activity">
    <reaction evidence="14">
        <text>[(1-&gt;4)-beta-D-glucosyl]n+m + reduced acceptor + O2 = 4-dehydro-beta-D-glucosyl-[(1-&gt;4)-beta-D-glucosyl]n-1 + [(1-&gt;4)-beta-D-glucosyl]m + acceptor + H2O.</text>
        <dbReference type="EC" id="1.14.99.56"/>
    </reaction>
</comment>
<evidence type="ECO:0000256" key="8">
    <source>
        <dbReference type="ARBA" id="ARBA00023008"/>
    </source>
</evidence>
<gene>
    <name evidence="17" type="ORF">PoMZ_09401</name>
</gene>
<evidence type="ECO:0000313" key="18">
    <source>
        <dbReference type="Proteomes" id="UP000294847"/>
    </source>
</evidence>
<dbReference type="GO" id="GO:0030245">
    <property type="term" value="P:cellulose catabolic process"/>
    <property type="evidence" value="ECO:0007669"/>
    <property type="project" value="UniProtKB-KW"/>
</dbReference>
<keyword evidence="8" id="KW-0186">Copper</keyword>
<name>A0A4P7MX17_PYROR</name>
<dbReference type="Proteomes" id="UP000294847">
    <property type="component" value="Chromosome 1"/>
</dbReference>
<evidence type="ECO:0000256" key="15">
    <source>
        <dbReference type="ARBA" id="ARBA00047174"/>
    </source>
</evidence>
<proteinExistence type="inferred from homology"/>
<keyword evidence="5" id="KW-0732">Signal</keyword>
<evidence type="ECO:0000256" key="13">
    <source>
        <dbReference type="ARBA" id="ARBA00044502"/>
    </source>
</evidence>
<comment type="similarity">
    <text evidence="13">Belongs to the polysaccharide monooxygenase AA9 family.</text>
</comment>
<keyword evidence="4" id="KW-0479">Metal-binding</keyword>
<dbReference type="EMBL" id="CP034204">
    <property type="protein sequence ID" value="QBZ53712.1"/>
    <property type="molecule type" value="Genomic_DNA"/>
</dbReference>
<reference evidence="17 18" key="1">
    <citation type="journal article" date="2019" name="Mol. Biol. Evol.">
        <title>Blast fungal genomes show frequent chromosomal changes, gene gains and losses, and effector gene turnover.</title>
        <authorList>
            <person name="Gomez Luciano L.B."/>
            <person name="Jason Tsai I."/>
            <person name="Chuma I."/>
            <person name="Tosa Y."/>
            <person name="Chen Y.H."/>
            <person name="Li J.Y."/>
            <person name="Li M.Y."/>
            <person name="Jade Lu M.Y."/>
            <person name="Nakayashiki H."/>
            <person name="Li W.H."/>
        </authorList>
    </citation>
    <scope>NUCLEOTIDE SEQUENCE [LARGE SCALE GENOMIC DNA]</scope>
    <source>
        <strain evidence="17">MZ5-1-6</strain>
    </source>
</reference>
<evidence type="ECO:0000256" key="11">
    <source>
        <dbReference type="ARBA" id="ARBA00023277"/>
    </source>
</evidence>
<evidence type="ECO:0000256" key="12">
    <source>
        <dbReference type="ARBA" id="ARBA00023326"/>
    </source>
</evidence>
<dbReference type="EC" id="1.14.99.56" evidence="15"/>
<dbReference type="PANTHER" id="PTHR33353:SF10">
    <property type="entry name" value="ENDO-BETA-1,4-GLUCANASE D"/>
    <property type="match status" value="1"/>
</dbReference>